<dbReference type="Proteomes" id="UP000284660">
    <property type="component" value="Unassembled WGS sequence"/>
</dbReference>
<protein>
    <submittedName>
        <fullName evidence="1">Uncharacterized protein</fullName>
    </submittedName>
</protein>
<reference evidence="4 6" key="2">
    <citation type="submission" date="2018-08" db="EMBL/GenBank/DDBJ databases">
        <title>A genome reference for cultivated species of the human gut microbiota.</title>
        <authorList>
            <person name="Zou Y."/>
            <person name="Xue W."/>
            <person name="Luo G."/>
        </authorList>
    </citation>
    <scope>NUCLEOTIDE SEQUENCE [LARGE SCALE GENOMIC DNA]</scope>
    <source>
        <strain evidence="4 6">AM30-4</strain>
    </source>
</reference>
<sequence>MTALELNAELFRQLSIIAEDETLMRKAVEAIRRLAQQKEAQTEETEYISKEEVLEGIDAGLKDMIAGRTRPANELLEELRHEL</sequence>
<evidence type="ECO:0000313" key="7">
    <source>
        <dbReference type="Proteomes" id="UP000441609"/>
    </source>
</evidence>
<dbReference type="OrthoDB" id="1082726at2"/>
<dbReference type="RefSeq" id="WP_005854139.1">
    <property type="nucleotide sequence ID" value="NZ_BQOC01000001.1"/>
</dbReference>
<dbReference type="Proteomes" id="UP000441609">
    <property type="component" value="Unassembled WGS sequence"/>
</dbReference>
<evidence type="ECO:0000313" key="8">
    <source>
        <dbReference type="Proteomes" id="UP000501982"/>
    </source>
</evidence>
<dbReference type="EMBL" id="QSJN01000003">
    <property type="protein sequence ID" value="RHD76383.1"/>
    <property type="molecule type" value="Genomic_DNA"/>
</dbReference>
<reference evidence="3 8" key="4">
    <citation type="submission" date="2020-04" db="EMBL/GenBank/DDBJ databases">
        <title>Complete Genomes and Methylome analysis of CBBP consortium that reverse antibiotic-induced susceptibility to vancomycin-resistant Enterococcus faecium infection.</title>
        <authorList>
            <person name="Fomenkov A."/>
            <person name="Zhang Z."/>
            <person name="Pamer E."/>
            <person name="Roberts R.J."/>
        </authorList>
    </citation>
    <scope>NUCLEOTIDE SEQUENCE [LARGE SCALE GENOMIC DNA]</scope>
    <source>
        <strain evidence="8">CBBP</strain>
        <strain evidence="3">CBBP-1</strain>
    </source>
</reference>
<evidence type="ECO:0000313" key="1">
    <source>
        <dbReference type="EMBL" id="CUO79525.1"/>
    </source>
</evidence>
<evidence type="ECO:0000313" key="5">
    <source>
        <dbReference type="Proteomes" id="UP000095455"/>
    </source>
</evidence>
<proteinExistence type="predicted"/>
<dbReference type="Proteomes" id="UP000501982">
    <property type="component" value="Chromosome"/>
</dbReference>
<accession>A0A174I379</accession>
<dbReference type="EMBL" id="WKMO01000002">
    <property type="protein sequence ID" value="MSB72419.1"/>
    <property type="molecule type" value="Genomic_DNA"/>
</dbReference>
<evidence type="ECO:0000313" key="4">
    <source>
        <dbReference type="EMBL" id="RHD76383.1"/>
    </source>
</evidence>
<organism evidence="1 5">
    <name type="scientific">Parabacteroides distasonis</name>
    <dbReference type="NCBI Taxonomy" id="823"/>
    <lineage>
        <taxon>Bacteria</taxon>
        <taxon>Pseudomonadati</taxon>
        <taxon>Bacteroidota</taxon>
        <taxon>Bacteroidia</taxon>
        <taxon>Bacteroidales</taxon>
        <taxon>Tannerellaceae</taxon>
        <taxon>Parabacteroides</taxon>
    </lineage>
</organism>
<dbReference type="AlphaFoldDB" id="A0A174I379"/>
<reference evidence="1 5" key="1">
    <citation type="submission" date="2015-09" db="EMBL/GenBank/DDBJ databases">
        <authorList>
            <consortium name="Pathogen Informatics"/>
        </authorList>
    </citation>
    <scope>NUCLEOTIDE SEQUENCE [LARGE SCALE GENOMIC DNA]</scope>
    <source>
        <strain evidence="1 5">2789STDY5608822</strain>
    </source>
</reference>
<evidence type="ECO:0000313" key="3">
    <source>
        <dbReference type="EMBL" id="QJE30571.1"/>
    </source>
</evidence>
<evidence type="ECO:0000313" key="6">
    <source>
        <dbReference type="Proteomes" id="UP000284660"/>
    </source>
</evidence>
<dbReference type="EMBL" id="CP051672">
    <property type="protein sequence ID" value="QJE30571.1"/>
    <property type="molecule type" value="Genomic_DNA"/>
</dbReference>
<reference evidence="2 7" key="3">
    <citation type="journal article" date="2019" name="Nat. Med.">
        <title>A library of human gut bacterial isolates paired with longitudinal multiomics data enables mechanistic microbiome research.</title>
        <authorList>
            <person name="Poyet M."/>
            <person name="Groussin M."/>
            <person name="Gibbons S.M."/>
            <person name="Avila-Pacheco J."/>
            <person name="Jiang X."/>
            <person name="Kearney S.M."/>
            <person name="Perrotta A.R."/>
            <person name="Berdy B."/>
            <person name="Zhao S."/>
            <person name="Lieberman T.D."/>
            <person name="Swanson P.K."/>
            <person name="Smith M."/>
            <person name="Roesemann S."/>
            <person name="Alexander J.E."/>
            <person name="Rich S.A."/>
            <person name="Livny J."/>
            <person name="Vlamakis H."/>
            <person name="Clish C."/>
            <person name="Bullock K."/>
            <person name="Deik A."/>
            <person name="Scott J."/>
            <person name="Pierce K.A."/>
            <person name="Xavier R.J."/>
            <person name="Alm E.J."/>
        </authorList>
    </citation>
    <scope>NUCLEOTIDE SEQUENCE [LARGE SCALE GENOMIC DNA]</scope>
    <source>
        <strain evidence="2 7">BIOML-A20</strain>
    </source>
</reference>
<name>A0A174I379_PARDI</name>
<gene>
    <name evidence="4" type="ORF">DW782_06340</name>
    <name evidence="1" type="ORF">ERS852380_03153</name>
    <name evidence="2" type="ORF">GKD70_03775</name>
    <name evidence="3" type="ORF">HHO38_20845</name>
</gene>
<dbReference type="EMBL" id="CYYK01000011">
    <property type="protein sequence ID" value="CUO79525.1"/>
    <property type="molecule type" value="Genomic_DNA"/>
</dbReference>
<evidence type="ECO:0000313" key="2">
    <source>
        <dbReference type="EMBL" id="MSB72419.1"/>
    </source>
</evidence>
<dbReference type="Proteomes" id="UP000095455">
    <property type="component" value="Unassembled WGS sequence"/>
</dbReference>